<dbReference type="EMBL" id="CM043019">
    <property type="protein sequence ID" value="KAI4460571.1"/>
    <property type="molecule type" value="Genomic_DNA"/>
</dbReference>
<comment type="caution">
    <text evidence="1">The sequence shown here is derived from an EMBL/GenBank/DDBJ whole genome shotgun (WGS) entry which is preliminary data.</text>
</comment>
<name>A0ACB9T1A3_HOLOL</name>
<evidence type="ECO:0000313" key="2">
    <source>
        <dbReference type="Proteomes" id="UP001056778"/>
    </source>
</evidence>
<evidence type="ECO:0000313" key="1">
    <source>
        <dbReference type="EMBL" id="KAI4460571.1"/>
    </source>
</evidence>
<sequence>MNYSFNCSGTAFVGLQPRFQINFIIILLYFSKFSFNNGVVGKALKGPICTYQFSGGVNNNHSPVIGLVATTIAHEMGHNFGMEHDTNECACPEDRCIMAPSSSSVAPKHWSNCSVEYLALAFEHGMDYCLRNKPKSLFGTSVCGNGFVEPGEQCDCGLPEHCDNTCCNATTCLLNANASCATGECCDLNTCKPRRAGTMCRSADIECDLPEYCTGHSEYCPPDVYKLDAEPCNGGKAYCYHGYCRTRSDQCKLLWGNTGKASDEQCYKMNSKGNRHGNCGYDKFSQIYKKCNDENVLCGMLHCKHLNERLEFGMESVAILSHSFLNLKGSIIPCRTAIVDLGLNQVDPGLAPDGAKCGNNSMCVNQTCLSVESLRAVGPRCPNNCNGNGVCNSLGHCHCKDGFGSPTCEYPGPGGSQDSGPASDPNARKEFVTAVFIIFLGIIPALALISLLLYYARQNLKLTWSQSSSTYVTCCFSCLSRISQRTFTACKGMGNTKKTKMQPTLPTVSENVEKQQNFERLQQESEETGRRKSSNMDIMFSKLVFTTNKQGINNSVSVKNPQATQGETPNTSSGSQKITVIEEPPKRRMSFKNIKGLKVNTNVKLGKKSVSNEGSTAEPLIDEASTVSVKNLAKQFDFQNKRCSRSKSTLIYLIVFCRSKQISKSRGPVSFQPETLKRPTEDNHSLLTDEPTSPLKNEFFGHFKGFTISPKKIATEPSRPAPPIPVVPIIVKSPNLNRSNTCASPKANAPNKVVNRTSSVLTTASTNSSPPALPPLNNGANPRPIISSPILENSTCTAKELLSPLKNAPKIPARPAPELPTVFAIKETQRPLSAVDSTSVMTQEEPKKPLNGSALNRIASFLKPAEKKPQISPSNSNSSTASKKLMDKNVLRTLEISNPILQNEIKTESKTVPLIPAENPAVVMRAQSMRGTANTIRPQIPKFGSMRQANGMKRPMSIPSGSRPKSPPPPRPAAPEIIKENKKNLVLPKIPSLPGYQKPFPDKKQNQYDDCLNGIPSNNKIGDSKSPSSDNIYAVIEESPVNSSETTSPETTTKTSTSGSSESFGLLGEIVTEIQNRNFDSIYSTSTLARKKKLDEQKKLEMEKKDVSETYVNTSSIYKSPESVYSNMSNVKSSASSTSSGYIAPSAVNLPIKPMVESVDKKINSGDSPEKLKEVKPTLSTFKAPPNQKTFSATPNRNSTTFTSNKDNNKSTNEAVENNKNLKSNQPPSTATQAANNAKILERQVTPTKLRTRKPSPSRSNANTNPKPSTKTTASNNNSNASNNKSNSPDLVTSCANSKKTNGPKPPDVLNGSMKRASSSGAPGKPNLPKTLPKNGGVNNNNNKSVSGKTVEAKTGNSDVGKAAQASVKFTKQNGENANNTKVIGSGVKLAARQHSNVASLQQKFENKPPISTKTVQSTVSATVKK</sequence>
<keyword evidence="1" id="KW-0645">Protease</keyword>
<organism evidence="1 2">
    <name type="scientific">Holotrichia oblita</name>
    <name type="common">Chafer beetle</name>
    <dbReference type="NCBI Taxonomy" id="644536"/>
    <lineage>
        <taxon>Eukaryota</taxon>
        <taxon>Metazoa</taxon>
        <taxon>Ecdysozoa</taxon>
        <taxon>Arthropoda</taxon>
        <taxon>Hexapoda</taxon>
        <taxon>Insecta</taxon>
        <taxon>Pterygota</taxon>
        <taxon>Neoptera</taxon>
        <taxon>Endopterygota</taxon>
        <taxon>Coleoptera</taxon>
        <taxon>Polyphaga</taxon>
        <taxon>Scarabaeiformia</taxon>
        <taxon>Scarabaeidae</taxon>
        <taxon>Melolonthinae</taxon>
        <taxon>Holotrichia</taxon>
    </lineage>
</organism>
<keyword evidence="2" id="KW-1185">Reference proteome</keyword>
<reference evidence="1" key="1">
    <citation type="submission" date="2022-04" db="EMBL/GenBank/DDBJ databases">
        <title>Chromosome-scale genome assembly of Holotrichia oblita Faldermann.</title>
        <authorList>
            <person name="Rongchong L."/>
        </authorList>
    </citation>
    <scope>NUCLEOTIDE SEQUENCE</scope>
    <source>
        <strain evidence="1">81SQS9</strain>
    </source>
</reference>
<gene>
    <name evidence="1" type="ORF">MML48_5g00021442</name>
</gene>
<keyword evidence="1" id="KW-0378">Hydrolase</keyword>
<protein>
    <submittedName>
        <fullName evidence="1">Adam a disintegrin and metalloprotease domain</fullName>
    </submittedName>
</protein>
<dbReference type="Proteomes" id="UP001056778">
    <property type="component" value="Chromosome 5"/>
</dbReference>
<accession>A0ACB9T1A3</accession>
<proteinExistence type="predicted"/>
<keyword evidence="1" id="KW-0482">Metalloprotease</keyword>